<reference evidence="2 5" key="2">
    <citation type="submission" date="2016-07" db="EMBL/GenBank/DDBJ databases">
        <title>Complete genome sequences of Bordetella pseudohinzii.</title>
        <authorList>
            <person name="Spilker T."/>
            <person name="Darrah R."/>
            <person name="LiPuma J.J."/>
        </authorList>
    </citation>
    <scope>NUCLEOTIDE SEQUENCE [LARGE SCALE GENOMIC DNA]</scope>
    <source>
        <strain evidence="2 5">HI4681</strain>
        <plasmid evidence="2 5">unnamed1</plasmid>
    </source>
</reference>
<evidence type="ECO:0000256" key="1">
    <source>
        <dbReference type="SAM" id="Phobius"/>
    </source>
</evidence>
<dbReference type="Proteomes" id="UP000053096">
    <property type="component" value="Unassembled WGS sequence"/>
</dbReference>
<evidence type="ECO:0000313" key="4">
    <source>
        <dbReference type="Proteomes" id="UP000053096"/>
    </source>
</evidence>
<dbReference type="Proteomes" id="UP000092950">
    <property type="component" value="Plasmid unnamed1"/>
</dbReference>
<evidence type="ECO:0000313" key="5">
    <source>
        <dbReference type="Proteomes" id="UP000092950"/>
    </source>
</evidence>
<evidence type="ECO:0000313" key="2">
    <source>
        <dbReference type="EMBL" id="ANY18521.1"/>
    </source>
</evidence>
<accession>A0A0M9IJI0</accession>
<reference evidence="3 4" key="1">
    <citation type="submission" date="2015-09" db="EMBL/GenBank/DDBJ databases">
        <authorList>
            <person name="Jackson K.R."/>
            <person name="Lunt B.L."/>
            <person name="Fisher J.N.B."/>
            <person name="Gardner A.V."/>
            <person name="Bailey M.E."/>
            <person name="Deus L.M."/>
            <person name="Earl A.S."/>
            <person name="Gibby P.D."/>
            <person name="Hartmann K.A."/>
            <person name="Liu J.E."/>
            <person name="Manci A.M."/>
            <person name="Nielsen D.A."/>
            <person name="Solomon M.B."/>
            <person name="Breakwell D.P."/>
            <person name="Burnett S.H."/>
            <person name="Grose J.H."/>
        </authorList>
    </citation>
    <scope>NUCLEOTIDE SEQUENCE [LARGE SCALE GENOMIC DNA]</scope>
    <source>
        <strain evidence="3 4">2789STDY5608636</strain>
    </source>
</reference>
<sequence length="170" mass="18668">MRWLIVSLYIAVTTGAIVLAIPVVLIALLVGALGGGLYMAAALVVILFYLLAVVCGRRLFERIFLRGINKKLAHLKAVNNFVPVLATMTADRMAFLGFDTSSDTGVFLSYPQREAQVFKLTDILGCNWQSDAKTGLLELTLKEGRVKIGIPREEFGDFKTRMFAVLGMNP</sequence>
<dbReference type="KEGG" id="bpdz:BBN53_21095"/>
<keyword evidence="2" id="KW-0614">Plasmid</keyword>
<dbReference type="EMBL" id="CYTV01000017">
    <property type="protein sequence ID" value="CUJ13567.1"/>
    <property type="molecule type" value="Genomic_DNA"/>
</dbReference>
<keyword evidence="5" id="KW-1185">Reference proteome</keyword>
<name>A0A0J6BZD4_9BORD</name>
<evidence type="ECO:0000313" key="3">
    <source>
        <dbReference type="EMBL" id="CUJ13567.1"/>
    </source>
</evidence>
<feature type="transmembrane region" description="Helical" evidence="1">
    <location>
        <begin position="36"/>
        <end position="56"/>
    </location>
</feature>
<dbReference type="RefSeq" id="WP_043215398.1">
    <property type="nucleotide sequence ID" value="NZ_CAJGUP010000012.1"/>
</dbReference>
<geneLocation type="plasmid" evidence="2 5">
    <name>unnamed1</name>
</geneLocation>
<organism evidence="3 4">
    <name type="scientific">Bordetella pseudohinzii</name>
    <dbReference type="NCBI Taxonomy" id="1331258"/>
    <lineage>
        <taxon>Bacteria</taxon>
        <taxon>Pseudomonadati</taxon>
        <taxon>Pseudomonadota</taxon>
        <taxon>Betaproteobacteria</taxon>
        <taxon>Burkholderiales</taxon>
        <taxon>Alcaligenaceae</taxon>
        <taxon>Bordetella</taxon>
    </lineage>
</organism>
<keyword evidence="1" id="KW-1133">Transmembrane helix</keyword>
<dbReference type="AlphaFoldDB" id="A0A0J6BZD4"/>
<evidence type="ECO:0008006" key="6">
    <source>
        <dbReference type="Google" id="ProtNLM"/>
    </source>
</evidence>
<feature type="transmembrane region" description="Helical" evidence="1">
    <location>
        <begin position="7"/>
        <end position="30"/>
    </location>
</feature>
<proteinExistence type="predicted"/>
<keyword evidence="1" id="KW-0472">Membrane</keyword>
<keyword evidence="1" id="KW-0812">Transmembrane</keyword>
<dbReference type="EMBL" id="CP016441">
    <property type="protein sequence ID" value="ANY18521.1"/>
    <property type="molecule type" value="Genomic_DNA"/>
</dbReference>
<gene>
    <name evidence="2" type="ORF">BBN53_21095</name>
    <name evidence="3" type="ORF">ERS370011_03940</name>
</gene>
<accession>A0A0J6BZD4</accession>
<protein>
    <recommendedName>
        <fullName evidence="6">YcxB-like protein domain-containing protein</fullName>
    </recommendedName>
</protein>